<protein>
    <recommendedName>
        <fullName evidence="1">TfuA-like core domain-containing protein</fullName>
    </recommendedName>
</protein>
<proteinExistence type="predicted"/>
<gene>
    <name evidence="2" type="ORF">G0P99_12000</name>
</gene>
<accession>A0A6B2NS87</accession>
<feature type="domain" description="TfuA-like core" evidence="1">
    <location>
        <begin position="49"/>
        <end position="168"/>
    </location>
</feature>
<comment type="caution">
    <text evidence="2">The sequence shown here is derived from an EMBL/GenBank/DDBJ whole genome shotgun (WGS) entry which is preliminary data.</text>
</comment>
<dbReference type="RefSeq" id="WP_164130072.1">
    <property type="nucleotide sequence ID" value="NZ_JAAGOX010000018.1"/>
</dbReference>
<dbReference type="InterPro" id="IPR012924">
    <property type="entry name" value="TfuA_core"/>
</dbReference>
<name>A0A6B2NS87_9RHOB</name>
<evidence type="ECO:0000313" key="2">
    <source>
        <dbReference type="EMBL" id="NDW45683.1"/>
    </source>
</evidence>
<organism evidence="2">
    <name type="scientific">Ruegeria sp. PrR005</name>
    <dbReference type="NCBI Taxonomy" id="2706882"/>
    <lineage>
        <taxon>Bacteria</taxon>
        <taxon>Pseudomonadati</taxon>
        <taxon>Pseudomonadota</taxon>
        <taxon>Alphaproteobacteria</taxon>
        <taxon>Rhodobacterales</taxon>
        <taxon>Roseobacteraceae</taxon>
        <taxon>Ruegeria</taxon>
    </lineage>
</organism>
<dbReference type="AlphaFoldDB" id="A0A6B2NS87"/>
<dbReference type="Pfam" id="PF07812">
    <property type="entry name" value="TfuA"/>
    <property type="match status" value="1"/>
</dbReference>
<evidence type="ECO:0000259" key="1">
    <source>
        <dbReference type="Pfam" id="PF07812"/>
    </source>
</evidence>
<reference evidence="2" key="1">
    <citation type="submission" date="2020-02" db="EMBL/GenBank/DDBJ databases">
        <title>Delineation of the pyrene-degrading pathway in Roseobacter clade bacteria by genomic analysis.</title>
        <authorList>
            <person name="Zhou H."/>
            <person name="Wang H."/>
        </authorList>
    </citation>
    <scope>NUCLEOTIDE SEQUENCE</scope>
    <source>
        <strain evidence="2">PrR005</strain>
    </source>
</reference>
<dbReference type="EMBL" id="JAAGOX010000018">
    <property type="protein sequence ID" value="NDW45683.1"/>
    <property type="molecule type" value="Genomic_DNA"/>
</dbReference>
<sequence>MSDIVVFLGPTLSRQEAGRVLDAHFLPPVSQGDIISVANDNPKAIGIIDGYFQLVPAVWHKEILYALDKGIPVIGAASMGALRAAELDAFGMVGVGRIYQWYRSGFLEADDEVAVIHSPFEIGHRPLSEAMVNIRATLDLAVRNNTLSKQSAIALLEACAATPYWERSFDRLLADAKRLGLSDSELTALERCERVDQKRSDALEMLERMAQSPAAGAAAPDFRFNRTSKFDRLMDQDTCLARNGDARITISVLADFYRLHGNRLFPGAGSLALAQAGGRANDVVDALRAEGRLDVVLNTAVACDQSDGLRPCEGDDRVVLEQYCRQAGLRPDHTIGELGQAVGLNDSERFFERLHRFTLRSP</sequence>